<organism evidence="2 3">
    <name type="scientific">Diversispora eburnea</name>
    <dbReference type="NCBI Taxonomy" id="1213867"/>
    <lineage>
        <taxon>Eukaryota</taxon>
        <taxon>Fungi</taxon>
        <taxon>Fungi incertae sedis</taxon>
        <taxon>Mucoromycota</taxon>
        <taxon>Glomeromycotina</taxon>
        <taxon>Glomeromycetes</taxon>
        <taxon>Diversisporales</taxon>
        <taxon>Diversisporaceae</taxon>
        <taxon>Diversispora</taxon>
    </lineage>
</organism>
<name>A0A9N9CVC1_9GLOM</name>
<dbReference type="OrthoDB" id="2445103at2759"/>
<dbReference type="AlphaFoldDB" id="A0A9N9CVC1"/>
<dbReference type="EMBL" id="CAJVPK010002697">
    <property type="protein sequence ID" value="CAG8616997.1"/>
    <property type="molecule type" value="Genomic_DNA"/>
</dbReference>
<reference evidence="2" key="1">
    <citation type="submission" date="2021-06" db="EMBL/GenBank/DDBJ databases">
        <authorList>
            <person name="Kallberg Y."/>
            <person name="Tangrot J."/>
            <person name="Rosling A."/>
        </authorList>
    </citation>
    <scope>NUCLEOTIDE SEQUENCE</scope>
    <source>
        <strain evidence="2">AZ414A</strain>
    </source>
</reference>
<feature type="compositionally biased region" description="Basic and acidic residues" evidence="1">
    <location>
        <begin position="349"/>
        <end position="368"/>
    </location>
</feature>
<feature type="non-terminal residue" evidence="2">
    <location>
        <position position="1"/>
    </location>
</feature>
<feature type="region of interest" description="Disordered" evidence="1">
    <location>
        <begin position="348"/>
        <end position="368"/>
    </location>
</feature>
<proteinExistence type="predicted"/>
<evidence type="ECO:0000256" key="1">
    <source>
        <dbReference type="SAM" id="MobiDB-lite"/>
    </source>
</evidence>
<comment type="caution">
    <text evidence="2">The sequence shown here is derived from an EMBL/GenBank/DDBJ whole genome shotgun (WGS) entry which is preliminary data.</text>
</comment>
<feature type="compositionally biased region" description="Low complexity" evidence="1">
    <location>
        <begin position="275"/>
        <end position="287"/>
    </location>
</feature>
<sequence length="368" mass="40878">NDHVSSADAPTFKSDDDTREIRPKGVVLNDHQPLVNTISIETENSNDTPEQTNLRCDDTLATNISDNTSNSESKSLEDKEVDKFLNSKYKEKVSNEIIQSIKEKRFREQETIITSQDTVPIITREQGFIQELSAGNSYNDASLSVQDHNSISSDHITEISLTSGQEKLSILQNIAHLYEKACDAEDESVKVNQAETLCWSSFIIVLDKSLDEIMNRDKDAHSAVSITHYSSDDLSETETSIPTESIPLDSSQENDQDSELPEAEVNTSTKETFRVSNSSQVFNSSGSADSKKLPEAEISEESKKKIPETEVSIPTIPSILSTHISCSSDFSGASYYYDLSNGKKSYATRSEEHSKKSIHLESRASHHL</sequence>
<gene>
    <name evidence="2" type="ORF">DEBURN_LOCUS10211</name>
</gene>
<evidence type="ECO:0000313" key="3">
    <source>
        <dbReference type="Proteomes" id="UP000789706"/>
    </source>
</evidence>
<feature type="compositionally biased region" description="Basic and acidic residues" evidence="1">
    <location>
        <begin position="13"/>
        <end position="23"/>
    </location>
</feature>
<evidence type="ECO:0000313" key="2">
    <source>
        <dbReference type="EMBL" id="CAG8616997.1"/>
    </source>
</evidence>
<feature type="region of interest" description="Disordered" evidence="1">
    <location>
        <begin position="229"/>
        <end position="306"/>
    </location>
</feature>
<feature type="compositionally biased region" description="Polar residues" evidence="1">
    <location>
        <begin position="237"/>
        <end position="251"/>
    </location>
</feature>
<accession>A0A9N9CVC1</accession>
<protein>
    <submittedName>
        <fullName evidence="2">9091_t:CDS:1</fullName>
    </submittedName>
</protein>
<feature type="compositionally biased region" description="Acidic residues" evidence="1">
    <location>
        <begin position="252"/>
        <end position="262"/>
    </location>
</feature>
<keyword evidence="3" id="KW-1185">Reference proteome</keyword>
<feature type="region of interest" description="Disordered" evidence="1">
    <location>
        <begin position="1"/>
        <end position="25"/>
    </location>
</feature>
<feature type="compositionally biased region" description="Basic and acidic residues" evidence="1">
    <location>
        <begin position="289"/>
        <end position="306"/>
    </location>
</feature>
<dbReference type="Proteomes" id="UP000789706">
    <property type="component" value="Unassembled WGS sequence"/>
</dbReference>